<dbReference type="GO" id="GO:0016477">
    <property type="term" value="P:cell migration"/>
    <property type="evidence" value="ECO:0007669"/>
    <property type="project" value="TreeGrafter"/>
</dbReference>
<dbReference type="PANTHER" id="PTHR12093:SF10">
    <property type="entry name" value="MEMBRANE-ASSOCIATED PROTEIN HEM"/>
    <property type="match status" value="1"/>
</dbReference>
<dbReference type="GO" id="GO:0030866">
    <property type="term" value="P:cortical actin cytoskeleton organization"/>
    <property type="evidence" value="ECO:0007669"/>
    <property type="project" value="TreeGrafter"/>
</dbReference>
<comment type="caution">
    <text evidence="2">The sequence shown here is derived from an EMBL/GenBank/DDBJ whole genome shotgun (WGS) entry which is preliminary data.</text>
</comment>
<dbReference type="Proteomes" id="UP000580250">
    <property type="component" value="Unassembled WGS sequence"/>
</dbReference>
<dbReference type="PANTHER" id="PTHR12093">
    <property type="entry name" value="NCK-ASSOCIATED PROTEIN 1"/>
    <property type="match status" value="1"/>
</dbReference>
<reference evidence="2 3" key="1">
    <citation type="submission" date="2020-08" db="EMBL/GenBank/DDBJ databases">
        <authorList>
            <person name="Koutsovoulos G."/>
            <person name="Danchin GJ E."/>
        </authorList>
    </citation>
    <scope>NUCLEOTIDE SEQUENCE [LARGE SCALE GENOMIC DNA]</scope>
</reference>
<accession>A0A6V7X7H8</accession>
<comment type="similarity">
    <text evidence="1">Belongs to the HEM-1/HEM-2 family.</text>
</comment>
<evidence type="ECO:0000313" key="2">
    <source>
        <dbReference type="EMBL" id="CAD2194927.1"/>
    </source>
</evidence>
<dbReference type="GO" id="GO:0048812">
    <property type="term" value="P:neuron projection morphogenesis"/>
    <property type="evidence" value="ECO:0007669"/>
    <property type="project" value="TreeGrafter"/>
</dbReference>
<dbReference type="GO" id="GO:0031209">
    <property type="term" value="C:SCAR complex"/>
    <property type="evidence" value="ECO:0007669"/>
    <property type="project" value="TreeGrafter"/>
</dbReference>
<protein>
    <submittedName>
        <fullName evidence="2">Uncharacterized protein</fullName>
    </submittedName>
</protein>
<dbReference type="Pfam" id="PF09735">
    <property type="entry name" value="Nckap1"/>
    <property type="match status" value="1"/>
</dbReference>
<sequence length="126" mass="13833">MLQRVIIIGEICAFRDMLFSALNDVLKQRAPFLINSLSSLINSPLDELQKINIGEACAASGFKLDVDLALANAIKQQANTNGLDDPNEHYKISCLFIVFIAISLPHLALNPQSCYKASLSGIIFLR</sequence>
<proteinExistence type="inferred from homology"/>
<evidence type="ECO:0000313" key="3">
    <source>
        <dbReference type="Proteomes" id="UP000580250"/>
    </source>
</evidence>
<organism evidence="2 3">
    <name type="scientific">Meloidogyne enterolobii</name>
    <name type="common">Root-knot nematode worm</name>
    <name type="synonym">Meloidogyne mayaguensis</name>
    <dbReference type="NCBI Taxonomy" id="390850"/>
    <lineage>
        <taxon>Eukaryota</taxon>
        <taxon>Metazoa</taxon>
        <taxon>Ecdysozoa</taxon>
        <taxon>Nematoda</taxon>
        <taxon>Chromadorea</taxon>
        <taxon>Rhabditida</taxon>
        <taxon>Tylenchina</taxon>
        <taxon>Tylenchomorpha</taxon>
        <taxon>Tylenchoidea</taxon>
        <taxon>Meloidogynidae</taxon>
        <taxon>Meloidogyninae</taxon>
        <taxon>Meloidogyne</taxon>
    </lineage>
</organism>
<name>A0A6V7X7H8_MELEN</name>
<dbReference type="GO" id="GO:0030031">
    <property type="term" value="P:cell projection assembly"/>
    <property type="evidence" value="ECO:0007669"/>
    <property type="project" value="TreeGrafter"/>
</dbReference>
<dbReference type="OrthoDB" id="548214at2759"/>
<dbReference type="AlphaFoldDB" id="A0A6V7X7H8"/>
<gene>
    <name evidence="2" type="ORF">MENT_LOCUS47983</name>
</gene>
<dbReference type="EMBL" id="CAJEWN010001160">
    <property type="protein sequence ID" value="CAD2194927.1"/>
    <property type="molecule type" value="Genomic_DNA"/>
</dbReference>
<evidence type="ECO:0000256" key="1">
    <source>
        <dbReference type="ARBA" id="ARBA00037947"/>
    </source>
</evidence>
<dbReference type="InterPro" id="IPR019137">
    <property type="entry name" value="Nck-associated_protein-1"/>
</dbReference>